<dbReference type="Proteomes" id="UP001054945">
    <property type="component" value="Unassembled WGS sequence"/>
</dbReference>
<gene>
    <name evidence="1" type="ORF">CEXT_415101</name>
</gene>
<evidence type="ECO:0000313" key="1">
    <source>
        <dbReference type="EMBL" id="GIX87688.1"/>
    </source>
</evidence>
<accession>A0AAV4NSL3</accession>
<dbReference type="AlphaFoldDB" id="A0AAV4NSL3"/>
<organism evidence="1 2">
    <name type="scientific">Caerostris extrusa</name>
    <name type="common">Bark spider</name>
    <name type="synonym">Caerostris bankana</name>
    <dbReference type="NCBI Taxonomy" id="172846"/>
    <lineage>
        <taxon>Eukaryota</taxon>
        <taxon>Metazoa</taxon>
        <taxon>Ecdysozoa</taxon>
        <taxon>Arthropoda</taxon>
        <taxon>Chelicerata</taxon>
        <taxon>Arachnida</taxon>
        <taxon>Araneae</taxon>
        <taxon>Araneomorphae</taxon>
        <taxon>Entelegynae</taxon>
        <taxon>Araneoidea</taxon>
        <taxon>Araneidae</taxon>
        <taxon>Caerostris</taxon>
    </lineage>
</organism>
<proteinExistence type="predicted"/>
<comment type="caution">
    <text evidence="1">The sequence shown here is derived from an EMBL/GenBank/DDBJ whole genome shotgun (WGS) entry which is preliminary data.</text>
</comment>
<name>A0AAV4NSL3_CAEEX</name>
<dbReference type="EMBL" id="BPLR01003703">
    <property type="protein sequence ID" value="GIX87688.1"/>
    <property type="molecule type" value="Genomic_DNA"/>
</dbReference>
<evidence type="ECO:0000313" key="2">
    <source>
        <dbReference type="Proteomes" id="UP001054945"/>
    </source>
</evidence>
<reference evidence="1 2" key="1">
    <citation type="submission" date="2021-06" db="EMBL/GenBank/DDBJ databases">
        <title>Caerostris extrusa draft genome.</title>
        <authorList>
            <person name="Kono N."/>
            <person name="Arakawa K."/>
        </authorList>
    </citation>
    <scope>NUCLEOTIDE SEQUENCE [LARGE SCALE GENOMIC DNA]</scope>
</reference>
<protein>
    <submittedName>
        <fullName evidence="1">Uncharacterized protein</fullName>
    </submittedName>
</protein>
<sequence>MEVLILRGTERRCERIAGVSVVCVPVTQSNCRRAALPRSRLSKKPSSLSRTMSINALFVDIAPNYDITPRTLEPAVFPGLALCKVTNARDAHIEMASTVLNGGDL</sequence>
<keyword evidence="2" id="KW-1185">Reference proteome</keyword>